<name>A0A941DGA5_9BURK</name>
<keyword evidence="6" id="KW-1185">Reference proteome</keyword>
<accession>A0A941DGA5</accession>
<keyword evidence="2" id="KW-0238">DNA-binding</keyword>
<dbReference type="PANTHER" id="PTHR38445:SF7">
    <property type="entry name" value="GNTR-FAMILY TRANSCRIPTIONAL REGULATOR"/>
    <property type="match status" value="1"/>
</dbReference>
<dbReference type="Proteomes" id="UP000680158">
    <property type="component" value="Unassembled WGS sequence"/>
</dbReference>
<dbReference type="EMBL" id="JAGSPM010000006">
    <property type="protein sequence ID" value="MBR7747093.1"/>
    <property type="molecule type" value="Genomic_DNA"/>
</dbReference>
<dbReference type="InterPro" id="IPR036390">
    <property type="entry name" value="WH_DNA-bd_sf"/>
</dbReference>
<evidence type="ECO:0000256" key="1">
    <source>
        <dbReference type="ARBA" id="ARBA00023015"/>
    </source>
</evidence>
<comment type="caution">
    <text evidence="5">The sequence shown here is derived from an EMBL/GenBank/DDBJ whole genome shotgun (WGS) entry which is preliminary data.</text>
</comment>
<dbReference type="InterPro" id="IPR036388">
    <property type="entry name" value="WH-like_DNA-bd_sf"/>
</dbReference>
<keyword evidence="3" id="KW-0804">Transcription</keyword>
<dbReference type="AlphaFoldDB" id="A0A941DGA5"/>
<organism evidence="5 6">
    <name type="scientific">Undibacterium baiyunense</name>
    <dbReference type="NCBI Taxonomy" id="2828731"/>
    <lineage>
        <taxon>Bacteria</taxon>
        <taxon>Pseudomonadati</taxon>
        <taxon>Pseudomonadota</taxon>
        <taxon>Betaproteobacteria</taxon>
        <taxon>Burkholderiales</taxon>
        <taxon>Oxalobacteraceae</taxon>
        <taxon>Undibacterium</taxon>
    </lineage>
</organism>
<dbReference type="CDD" id="cd07377">
    <property type="entry name" value="WHTH_GntR"/>
    <property type="match status" value="1"/>
</dbReference>
<dbReference type="Pfam" id="PF00392">
    <property type="entry name" value="GntR"/>
    <property type="match status" value="1"/>
</dbReference>
<dbReference type="SUPFAM" id="SSF46785">
    <property type="entry name" value="Winged helix' DNA-binding domain"/>
    <property type="match status" value="1"/>
</dbReference>
<dbReference type="PANTHER" id="PTHR38445">
    <property type="entry name" value="HTH-TYPE TRANSCRIPTIONAL REPRESSOR YTRA"/>
    <property type="match status" value="1"/>
</dbReference>
<dbReference type="RefSeq" id="WP_212684395.1">
    <property type="nucleotide sequence ID" value="NZ_JAGSPM010000006.1"/>
</dbReference>
<dbReference type="InterPro" id="IPR000524">
    <property type="entry name" value="Tscrpt_reg_HTH_GntR"/>
</dbReference>
<feature type="domain" description="HTH gntR-type" evidence="4">
    <location>
        <begin position="11"/>
        <end position="79"/>
    </location>
</feature>
<proteinExistence type="predicted"/>
<dbReference type="Gene3D" id="1.10.10.10">
    <property type="entry name" value="Winged helix-like DNA-binding domain superfamily/Winged helix DNA-binding domain"/>
    <property type="match status" value="1"/>
</dbReference>
<sequence length="131" mass="14445">MNYDIHPSSSTPIFRQIMDQVKRYIVSGLLNAGDTLPSVRSVALQYAINPMTVSKAYNMLEVEGVLVRMRGVGMVVADRRRSTKDKTNLAMPAMLSAAQVAQQLGLDHSQALKLFDQALKTLGIENKHDAD</sequence>
<keyword evidence="1" id="KW-0805">Transcription regulation</keyword>
<evidence type="ECO:0000313" key="5">
    <source>
        <dbReference type="EMBL" id="MBR7747093.1"/>
    </source>
</evidence>
<reference evidence="5 6" key="1">
    <citation type="submission" date="2021-04" db="EMBL/GenBank/DDBJ databases">
        <title>novel species isolated from subtropical streams in China.</title>
        <authorList>
            <person name="Lu H."/>
        </authorList>
    </citation>
    <scope>NUCLEOTIDE SEQUENCE [LARGE SCALE GENOMIC DNA]</scope>
    <source>
        <strain evidence="5 6">BYS107W</strain>
    </source>
</reference>
<dbReference type="SMART" id="SM00345">
    <property type="entry name" value="HTH_GNTR"/>
    <property type="match status" value="1"/>
</dbReference>
<evidence type="ECO:0000259" key="4">
    <source>
        <dbReference type="PROSITE" id="PS50949"/>
    </source>
</evidence>
<dbReference type="GO" id="GO:0003700">
    <property type="term" value="F:DNA-binding transcription factor activity"/>
    <property type="evidence" value="ECO:0007669"/>
    <property type="project" value="InterPro"/>
</dbReference>
<evidence type="ECO:0000313" key="6">
    <source>
        <dbReference type="Proteomes" id="UP000680158"/>
    </source>
</evidence>
<dbReference type="GO" id="GO:0003677">
    <property type="term" value="F:DNA binding"/>
    <property type="evidence" value="ECO:0007669"/>
    <property type="project" value="UniProtKB-KW"/>
</dbReference>
<gene>
    <name evidence="5" type="ORF">KDM92_10910</name>
</gene>
<protein>
    <submittedName>
        <fullName evidence="5">GntR family transcriptional regulator</fullName>
    </submittedName>
</protein>
<evidence type="ECO:0000256" key="2">
    <source>
        <dbReference type="ARBA" id="ARBA00023125"/>
    </source>
</evidence>
<dbReference type="PROSITE" id="PS50949">
    <property type="entry name" value="HTH_GNTR"/>
    <property type="match status" value="1"/>
</dbReference>
<evidence type="ECO:0000256" key="3">
    <source>
        <dbReference type="ARBA" id="ARBA00023163"/>
    </source>
</evidence>